<comment type="caution">
    <text evidence="2">The sequence shown here is derived from an EMBL/GenBank/DDBJ whole genome shotgun (WGS) entry which is preliminary data.</text>
</comment>
<dbReference type="EMBL" id="QYTV02000004">
    <property type="protein sequence ID" value="RST74351.1"/>
    <property type="molecule type" value="Genomic_DNA"/>
</dbReference>
<dbReference type="GO" id="GO:0016740">
    <property type="term" value="F:transferase activity"/>
    <property type="evidence" value="ECO:0007669"/>
    <property type="project" value="UniProtKB-ARBA"/>
</dbReference>
<dbReference type="GO" id="GO:0009249">
    <property type="term" value="P:protein lipoylation"/>
    <property type="evidence" value="ECO:0007669"/>
    <property type="project" value="UniProtKB-ARBA"/>
</dbReference>
<dbReference type="PROSITE" id="PS51733">
    <property type="entry name" value="BPL_LPL_CATALYTIC"/>
    <property type="match status" value="1"/>
</dbReference>
<dbReference type="PANTHER" id="PTHR43679:SF2">
    <property type="entry name" value="OCTANOYL-[GCVH]:PROTEIN N-OCTANOYLTRANSFERASE"/>
    <property type="match status" value="1"/>
</dbReference>
<dbReference type="InterPro" id="IPR045864">
    <property type="entry name" value="aa-tRNA-synth_II/BPL/LPL"/>
</dbReference>
<reference evidence="2" key="1">
    <citation type="submission" date="2018-12" db="EMBL/GenBank/DDBJ databases">
        <authorList>
            <person name="Sun L."/>
            <person name="Chen Z."/>
        </authorList>
    </citation>
    <scope>NUCLEOTIDE SEQUENCE [LARGE SCALE GENOMIC DNA]</scope>
    <source>
        <strain evidence="2">3-2-2</strain>
    </source>
</reference>
<evidence type="ECO:0000313" key="3">
    <source>
        <dbReference type="Proteomes" id="UP000287156"/>
    </source>
</evidence>
<name>A0A429XZV0_9BACI</name>
<evidence type="ECO:0000313" key="2">
    <source>
        <dbReference type="EMBL" id="RST74351.1"/>
    </source>
</evidence>
<dbReference type="SUPFAM" id="SSF55681">
    <property type="entry name" value="Class II aaRS and biotin synthetases"/>
    <property type="match status" value="1"/>
</dbReference>
<keyword evidence="2" id="KW-0436">Ligase</keyword>
<accession>A0A429XZV0</accession>
<dbReference type="GO" id="GO:0140096">
    <property type="term" value="F:catalytic activity, acting on a protein"/>
    <property type="evidence" value="ECO:0007669"/>
    <property type="project" value="UniProtKB-ARBA"/>
</dbReference>
<sequence>MNDTWGLLHSGHDDAAINMALDEALINWHSEGKIPPVLRFYGWSTATLSVGHFQKVDRTIDLDGVKRHGCQFVRRQTGGSAVLHDDELTYSVVVSESKPYISKSIREAYFELSKGIMEGFNQLGINADYSIPKERFKQDPTAVCFERPSDYEMLVDGKKISGNAQTRKKGVLLQHGSIPFSMDKKVLFDLFLFSDEDTRERKRSAFSQKATTINEASGRVVTYEEAEKAFQAGFEKALNLEFVPFELSEEQWKEVQELAESKYRSDDWNLNFRKRVLAHGKK</sequence>
<dbReference type="AlphaFoldDB" id="A0A429XZV0"/>
<gene>
    <name evidence="2" type="ORF">D4T97_011840</name>
</gene>
<dbReference type="RefSeq" id="WP_126050930.1">
    <property type="nucleotide sequence ID" value="NZ_QYTV02000004.1"/>
</dbReference>
<dbReference type="CDD" id="cd16443">
    <property type="entry name" value="LplA"/>
    <property type="match status" value="1"/>
</dbReference>
<dbReference type="InterPro" id="IPR050664">
    <property type="entry name" value="Octanoyltrans_LipM/LipL"/>
</dbReference>
<feature type="domain" description="BPL/LPL catalytic" evidence="1">
    <location>
        <begin position="32"/>
        <end position="242"/>
    </location>
</feature>
<dbReference type="Proteomes" id="UP000287156">
    <property type="component" value="Unassembled WGS sequence"/>
</dbReference>
<proteinExistence type="predicted"/>
<dbReference type="Pfam" id="PF21948">
    <property type="entry name" value="LplA-B_cat"/>
    <property type="match status" value="1"/>
</dbReference>
<dbReference type="InterPro" id="IPR004143">
    <property type="entry name" value="BPL_LPL_catalytic"/>
</dbReference>
<keyword evidence="3" id="KW-1185">Reference proteome</keyword>
<dbReference type="Gene3D" id="3.30.930.10">
    <property type="entry name" value="Bira Bifunctional Protein, Domain 2"/>
    <property type="match status" value="1"/>
</dbReference>
<evidence type="ECO:0000259" key="1">
    <source>
        <dbReference type="PROSITE" id="PS51733"/>
    </source>
</evidence>
<dbReference type="PANTHER" id="PTHR43679">
    <property type="entry name" value="OCTANOYLTRANSFERASE LIPM-RELATED"/>
    <property type="match status" value="1"/>
</dbReference>
<dbReference type="OrthoDB" id="9774653at2"/>
<dbReference type="GO" id="GO:0016874">
    <property type="term" value="F:ligase activity"/>
    <property type="evidence" value="ECO:0007669"/>
    <property type="project" value="UniProtKB-KW"/>
</dbReference>
<protein>
    <submittedName>
        <fullName evidence="2">Lipoate--protein ligase family protein</fullName>
    </submittedName>
</protein>
<organism evidence="2 3">
    <name type="scientific">Siminovitchia acidinfaciens</name>
    <dbReference type="NCBI Taxonomy" id="2321395"/>
    <lineage>
        <taxon>Bacteria</taxon>
        <taxon>Bacillati</taxon>
        <taxon>Bacillota</taxon>
        <taxon>Bacilli</taxon>
        <taxon>Bacillales</taxon>
        <taxon>Bacillaceae</taxon>
        <taxon>Siminovitchia</taxon>
    </lineage>
</organism>